<dbReference type="InterPro" id="IPR013762">
    <property type="entry name" value="Integrase-like_cat_sf"/>
</dbReference>
<dbReference type="InterPro" id="IPR002104">
    <property type="entry name" value="Integrase_catalytic"/>
</dbReference>
<accession>A0ABV7WGI5</accession>
<comment type="caution">
    <text evidence="3">The sequence shown here is derived from an EMBL/GenBank/DDBJ whole genome shotgun (WGS) entry which is preliminary data.</text>
</comment>
<name>A0ABV7WGI5_9MICO</name>
<evidence type="ECO:0000313" key="3">
    <source>
        <dbReference type="EMBL" id="MFC3688929.1"/>
    </source>
</evidence>
<evidence type="ECO:0000313" key="4">
    <source>
        <dbReference type="Proteomes" id="UP001595685"/>
    </source>
</evidence>
<reference evidence="4" key="1">
    <citation type="journal article" date="2019" name="Int. J. Syst. Evol. Microbiol.">
        <title>The Global Catalogue of Microorganisms (GCM) 10K type strain sequencing project: providing services to taxonomists for standard genome sequencing and annotation.</title>
        <authorList>
            <consortium name="The Broad Institute Genomics Platform"/>
            <consortium name="The Broad Institute Genome Sequencing Center for Infectious Disease"/>
            <person name="Wu L."/>
            <person name="Ma J."/>
        </authorList>
    </citation>
    <scope>NUCLEOTIDE SEQUENCE [LARGE SCALE GENOMIC DNA]</scope>
    <source>
        <strain evidence="4">NCAIM B.02333</strain>
    </source>
</reference>
<organism evidence="3 4">
    <name type="scientific">Aquipuribacter hungaricus</name>
    <dbReference type="NCBI Taxonomy" id="545624"/>
    <lineage>
        <taxon>Bacteria</taxon>
        <taxon>Bacillati</taxon>
        <taxon>Actinomycetota</taxon>
        <taxon>Actinomycetes</taxon>
        <taxon>Micrococcales</taxon>
        <taxon>Intrasporangiaceae</taxon>
        <taxon>Aquipuribacter</taxon>
    </lineage>
</organism>
<dbReference type="Pfam" id="PF00589">
    <property type="entry name" value="Phage_integrase"/>
    <property type="match status" value="1"/>
</dbReference>
<dbReference type="EMBL" id="JBHRWW010000006">
    <property type="protein sequence ID" value="MFC3688929.1"/>
    <property type="molecule type" value="Genomic_DNA"/>
</dbReference>
<dbReference type="SUPFAM" id="SSF56349">
    <property type="entry name" value="DNA breaking-rejoining enzymes"/>
    <property type="match status" value="1"/>
</dbReference>
<sequence length="460" mass="50796">MTAPGERNASSTYDVRVWAVTRVVGKRATTYRLRWEVGLRRHSRSFSTRALADSTRSELVGASRRGEAFDRESGLPQSRVARERSITWWAWSLTYVDLKWSALAPISRRSLAEALIDVTLQSSGSFPGRPDTAELRRAMYQWAYHAQRRASGPPTAEIGAAVRWLERASPALASFDDASNMRAILAALARRQDGAPAAATTVARKRAVLHNALELAVEHRRLPSNPLSRVSWKGPRVDDMLDARSVVNPDQARALLAAVADQGPRGQRLTAFFALMYYAALRPSEATAVTLDDLDLPVRGWGELHLARSDAEVSGRWSDSGQRSSRHLKHRARGHVRVVPLPPPLVAHLRAHVAEFHIRPGERLFRGVYGGTVNAATYTNVWRRAREAALSPAEQASPLARRPYDLRHTAVSTWLAAGVDSAQVAAWAGHSVAVLHRVYAHVVSGRSDVARSRIEAMLDE</sequence>
<evidence type="ECO:0000259" key="2">
    <source>
        <dbReference type="PROSITE" id="PS51898"/>
    </source>
</evidence>
<evidence type="ECO:0000256" key="1">
    <source>
        <dbReference type="ARBA" id="ARBA00023172"/>
    </source>
</evidence>
<dbReference type="InterPro" id="IPR011010">
    <property type="entry name" value="DNA_brk_join_enz"/>
</dbReference>
<dbReference type="RefSeq" id="WP_340288246.1">
    <property type="nucleotide sequence ID" value="NZ_JBBEOI010000001.1"/>
</dbReference>
<proteinExistence type="predicted"/>
<dbReference type="Gene3D" id="1.10.443.10">
    <property type="entry name" value="Intergrase catalytic core"/>
    <property type="match status" value="1"/>
</dbReference>
<feature type="domain" description="Tyr recombinase" evidence="2">
    <location>
        <begin position="242"/>
        <end position="452"/>
    </location>
</feature>
<dbReference type="InterPro" id="IPR050090">
    <property type="entry name" value="Tyrosine_recombinase_XerCD"/>
</dbReference>
<dbReference type="PROSITE" id="PS51898">
    <property type="entry name" value="TYR_RECOMBINASE"/>
    <property type="match status" value="1"/>
</dbReference>
<dbReference type="PANTHER" id="PTHR30349">
    <property type="entry name" value="PHAGE INTEGRASE-RELATED"/>
    <property type="match status" value="1"/>
</dbReference>
<gene>
    <name evidence="3" type="ORF">ACFOLH_11305</name>
</gene>
<keyword evidence="1" id="KW-0233">DNA recombination</keyword>
<dbReference type="PANTHER" id="PTHR30349:SF64">
    <property type="entry name" value="PROPHAGE INTEGRASE INTD-RELATED"/>
    <property type="match status" value="1"/>
</dbReference>
<keyword evidence="4" id="KW-1185">Reference proteome</keyword>
<protein>
    <submittedName>
        <fullName evidence="3">Tyrosine-type recombinase/integrase</fullName>
    </submittedName>
</protein>
<dbReference type="Proteomes" id="UP001595685">
    <property type="component" value="Unassembled WGS sequence"/>
</dbReference>